<evidence type="ECO:0000313" key="5">
    <source>
        <dbReference type="Proteomes" id="UP001320148"/>
    </source>
</evidence>
<keyword evidence="5" id="KW-1185">Reference proteome</keyword>
<protein>
    <submittedName>
        <fullName evidence="4">Phage capsid protein</fullName>
    </submittedName>
</protein>
<gene>
    <name evidence="4" type="ORF">DSLASN_05370</name>
</gene>
<evidence type="ECO:0000256" key="2">
    <source>
        <dbReference type="SAM" id="MobiDB-lite"/>
    </source>
</evidence>
<reference evidence="4 5" key="1">
    <citation type="submission" date="2021-02" db="EMBL/GenBank/DDBJ databases">
        <title>Complete genome of Desulfoluna sp. strain ASN36.</title>
        <authorList>
            <person name="Takahashi A."/>
            <person name="Kojima H."/>
            <person name="Fukui M."/>
        </authorList>
    </citation>
    <scope>NUCLEOTIDE SEQUENCE [LARGE SCALE GENOMIC DNA]</scope>
    <source>
        <strain evidence="4 5">ASN36</strain>
    </source>
</reference>
<dbReference type="InterPro" id="IPR029045">
    <property type="entry name" value="ClpP/crotonase-like_dom_sf"/>
</dbReference>
<feature type="region of interest" description="Disordered" evidence="2">
    <location>
        <begin position="352"/>
        <end position="411"/>
    </location>
</feature>
<dbReference type="Gene3D" id="6.20.330.10">
    <property type="match status" value="1"/>
</dbReference>
<proteinExistence type="inferred from homology"/>
<evidence type="ECO:0000256" key="1">
    <source>
        <dbReference type="ARBA" id="ARBA00008683"/>
    </source>
</evidence>
<feature type="domain" description="Peptidase S49" evidence="3">
    <location>
        <begin position="119"/>
        <end position="268"/>
    </location>
</feature>
<dbReference type="Pfam" id="PF01343">
    <property type="entry name" value="Peptidase_S49"/>
    <property type="match status" value="1"/>
</dbReference>
<dbReference type="Gene3D" id="3.90.226.10">
    <property type="entry name" value="2-enoyl-CoA Hydratase, Chain A, domain 1"/>
    <property type="match status" value="1"/>
</dbReference>
<name>A0ABM7PCL9_9BACT</name>
<comment type="similarity">
    <text evidence="1">Belongs to the peptidase S49 family.</text>
</comment>
<evidence type="ECO:0000259" key="3">
    <source>
        <dbReference type="Pfam" id="PF01343"/>
    </source>
</evidence>
<dbReference type="PANTHER" id="PTHR42987">
    <property type="entry name" value="PEPTIDASE S49"/>
    <property type="match status" value="1"/>
</dbReference>
<dbReference type="SUPFAM" id="SSF52096">
    <property type="entry name" value="ClpP/crotonase"/>
    <property type="match status" value="1"/>
</dbReference>
<sequence length="411" mass="44111">MLERLHGRPWAITTDAHEAIVAMVESGKIEGSTFATSEGVDMDLEITDSIAVIRISGALQKEPSRFYYWMDRESTYAQIREEVQAALSDSGVKAICLKVSSPGGDVDGIKELSDFLHRASSVKPLYAFADGQMCSAAYWLGSAAKEIAGPSTAQVGSIGVRAMHVDRSKAQEKYGYKITYLTAGKYKAMGNASEPLDKESTAYLLHPLNQIYTIFIDDVARNRGVSTDKALAMADGKVFLAQEALEIGLIDRVEESFDTFLTRIKEKEEVFVMEYGEFQAKHPDLYTKAMNEGKDAAKADAASMVSAESERIMGIACSVLGKETGDKLTALVSSGATVAQIEAFGQVLGAPAASPEATATDEAGKESASRQKILEGLQANHSQGVKPEAGADTPNGDDLEKQASALVNLVR</sequence>
<organism evidence="4 5">
    <name type="scientific">Desulfoluna limicola</name>
    <dbReference type="NCBI Taxonomy" id="2810562"/>
    <lineage>
        <taxon>Bacteria</taxon>
        <taxon>Pseudomonadati</taxon>
        <taxon>Thermodesulfobacteriota</taxon>
        <taxon>Desulfobacteria</taxon>
        <taxon>Desulfobacterales</taxon>
        <taxon>Desulfolunaceae</taxon>
        <taxon>Desulfoluna</taxon>
    </lineage>
</organism>
<dbReference type="PANTHER" id="PTHR42987:SF4">
    <property type="entry name" value="PROTEASE SOHB-RELATED"/>
    <property type="match status" value="1"/>
</dbReference>
<dbReference type="InterPro" id="IPR033855">
    <property type="entry name" value="Protein_C"/>
</dbReference>
<dbReference type="EMBL" id="AP024488">
    <property type="protein sequence ID" value="BCS94905.1"/>
    <property type="molecule type" value="Genomic_DNA"/>
</dbReference>
<dbReference type="CDD" id="cd07022">
    <property type="entry name" value="S49_Sppa_36K_type"/>
    <property type="match status" value="1"/>
</dbReference>
<accession>A0ABM7PCL9</accession>
<dbReference type="RefSeq" id="WP_236891206.1">
    <property type="nucleotide sequence ID" value="NZ_AP024488.1"/>
</dbReference>
<feature type="compositionally biased region" description="Basic and acidic residues" evidence="2">
    <location>
        <begin position="362"/>
        <end position="373"/>
    </location>
</feature>
<dbReference type="InterPro" id="IPR002142">
    <property type="entry name" value="Peptidase_S49"/>
</dbReference>
<evidence type="ECO:0000313" key="4">
    <source>
        <dbReference type="EMBL" id="BCS94905.1"/>
    </source>
</evidence>
<dbReference type="Proteomes" id="UP001320148">
    <property type="component" value="Chromosome"/>
</dbReference>